<dbReference type="PANTHER" id="PTHR23539">
    <property type="entry name" value="MFS TRANSPORTER"/>
    <property type="match status" value="1"/>
</dbReference>
<evidence type="ECO:0000256" key="1">
    <source>
        <dbReference type="ARBA" id="ARBA00022692"/>
    </source>
</evidence>
<dbReference type="GO" id="GO:0022857">
    <property type="term" value="F:transmembrane transporter activity"/>
    <property type="evidence" value="ECO:0007669"/>
    <property type="project" value="InterPro"/>
</dbReference>
<dbReference type="InterPro" id="IPR036259">
    <property type="entry name" value="MFS_trans_sf"/>
</dbReference>
<evidence type="ECO:0000256" key="4">
    <source>
        <dbReference type="SAM" id="Phobius"/>
    </source>
</evidence>
<reference evidence="5 6" key="1">
    <citation type="submission" date="2018-06" db="EMBL/GenBank/DDBJ databases">
        <authorList>
            <consortium name="Pathogen Informatics"/>
            <person name="Doyle S."/>
        </authorList>
    </citation>
    <scope>NUCLEOTIDE SEQUENCE [LARGE SCALE GENOMIC DNA]</scope>
    <source>
        <strain evidence="5 6">NCTC12123</strain>
    </source>
</reference>
<dbReference type="Gene3D" id="1.20.1250.20">
    <property type="entry name" value="MFS general substrate transporter like domains"/>
    <property type="match status" value="1"/>
</dbReference>
<accession>A0A376F888</accession>
<evidence type="ECO:0000313" key="5">
    <source>
        <dbReference type="EMBL" id="STD20283.1"/>
    </source>
</evidence>
<dbReference type="AlphaFoldDB" id="A0A376F888"/>
<proteinExistence type="predicted"/>
<gene>
    <name evidence="5" type="ORF">NCTC12123_01798</name>
</gene>
<feature type="transmembrane region" description="Helical" evidence="4">
    <location>
        <begin position="41"/>
        <end position="60"/>
    </location>
</feature>
<sequence length="134" mass="13967">MSLRSLRALCLTSFFIADVRDGLGPFLGIFLTERHWTPDDIGILMTAGGLAGLLATLPAGFITDTSRSKRTVLALVCLLITLSTLLLWFSQQSAVVAVSQIVSGICAAFVGPLIAGITLGLTGQGGFSAQVGQK</sequence>
<dbReference type="EMBL" id="UFYI01000007">
    <property type="protein sequence ID" value="STD20283.1"/>
    <property type="molecule type" value="Genomic_DNA"/>
</dbReference>
<dbReference type="Pfam" id="PF07690">
    <property type="entry name" value="MFS_1"/>
    <property type="match status" value="1"/>
</dbReference>
<evidence type="ECO:0000256" key="2">
    <source>
        <dbReference type="ARBA" id="ARBA00022989"/>
    </source>
</evidence>
<keyword evidence="2 4" id="KW-1133">Transmembrane helix</keyword>
<protein>
    <submittedName>
        <fullName evidence="5">MFS-type transporter</fullName>
    </submittedName>
</protein>
<evidence type="ECO:0000313" key="6">
    <source>
        <dbReference type="Proteomes" id="UP000255163"/>
    </source>
</evidence>
<keyword evidence="3 4" id="KW-0472">Membrane</keyword>
<dbReference type="Proteomes" id="UP000255163">
    <property type="component" value="Unassembled WGS sequence"/>
</dbReference>
<dbReference type="SUPFAM" id="SSF103473">
    <property type="entry name" value="MFS general substrate transporter"/>
    <property type="match status" value="1"/>
</dbReference>
<dbReference type="PANTHER" id="PTHR23539:SF1">
    <property type="entry name" value="MAJOR FACILITATOR SUPERFAMILY (MFS) PROFILE DOMAIN-CONTAINING PROTEIN"/>
    <property type="match status" value="1"/>
</dbReference>
<dbReference type="InterPro" id="IPR011701">
    <property type="entry name" value="MFS"/>
</dbReference>
<feature type="transmembrane region" description="Helical" evidence="4">
    <location>
        <begin position="101"/>
        <end position="121"/>
    </location>
</feature>
<evidence type="ECO:0000256" key="3">
    <source>
        <dbReference type="ARBA" id="ARBA00023136"/>
    </source>
</evidence>
<organism evidence="5 6">
    <name type="scientific">Enterobacter asburiae</name>
    <dbReference type="NCBI Taxonomy" id="61645"/>
    <lineage>
        <taxon>Bacteria</taxon>
        <taxon>Pseudomonadati</taxon>
        <taxon>Pseudomonadota</taxon>
        <taxon>Gammaproteobacteria</taxon>
        <taxon>Enterobacterales</taxon>
        <taxon>Enterobacteriaceae</taxon>
        <taxon>Enterobacter</taxon>
        <taxon>Enterobacter cloacae complex</taxon>
    </lineage>
</organism>
<keyword evidence="1 4" id="KW-0812">Transmembrane</keyword>
<name>A0A376F888_ENTAS</name>
<feature type="transmembrane region" description="Helical" evidence="4">
    <location>
        <begin position="72"/>
        <end position="89"/>
    </location>
</feature>